<name>C7HSM8_9FIRM</name>
<accession>C7HSM8</accession>
<dbReference type="eggNOG" id="ENOG50313N4">
    <property type="taxonomic scope" value="Bacteria"/>
</dbReference>
<comment type="caution">
    <text evidence="2">The sequence shown here is derived from an EMBL/GenBank/DDBJ whole genome shotgun (WGS) entry which is preliminary data.</text>
</comment>
<dbReference type="InterPro" id="IPR025324">
    <property type="entry name" value="DUF4230"/>
</dbReference>
<feature type="transmembrane region" description="Helical" evidence="1">
    <location>
        <begin position="57"/>
        <end position="75"/>
    </location>
</feature>
<dbReference type="Pfam" id="PF14014">
    <property type="entry name" value="DUF4230"/>
    <property type="match status" value="1"/>
</dbReference>
<evidence type="ECO:0000313" key="3">
    <source>
        <dbReference type="Proteomes" id="UP000003821"/>
    </source>
</evidence>
<evidence type="ECO:0000313" key="2">
    <source>
        <dbReference type="EMBL" id="EEU13144.1"/>
    </source>
</evidence>
<dbReference type="AlphaFoldDB" id="C7HSM8"/>
<keyword evidence="3" id="KW-1185">Reference proteome</keyword>
<keyword evidence="1" id="KW-0472">Membrane</keyword>
<proteinExistence type="predicted"/>
<evidence type="ECO:0008006" key="4">
    <source>
        <dbReference type="Google" id="ProtNLM"/>
    </source>
</evidence>
<keyword evidence="1" id="KW-0812">Transmembrane</keyword>
<gene>
    <name evidence="2" type="ORF">HMPREF0078_0279</name>
</gene>
<sequence length="243" mass="28338">MSLFFVQIHNTKVNFNCQESFLINFNIFHLRLVIHYIYNKIILIMNKGAKMSKIKNIIIAILLAVCLLFSFNYFSSKNENKIDNKLIENRIENAKELTSLKYSYTNMGQFENSNKFYGYDIPFTQKKFIVSYDGMISCGVDLEKMDVKVSGKTINIKLPKSKILSHEIYEDSLKIFDQKTSIFNPIKVEDYNDFAKNQKKSVEKRAIDKGILIEANKKCEKAIKDIINIDNSLEDYTINIQFK</sequence>
<organism evidence="2 3">
    <name type="scientific">Anaerococcus vaginalis ATCC 51170</name>
    <dbReference type="NCBI Taxonomy" id="655811"/>
    <lineage>
        <taxon>Bacteria</taxon>
        <taxon>Bacillati</taxon>
        <taxon>Bacillota</taxon>
        <taxon>Tissierellia</taxon>
        <taxon>Tissierellales</taxon>
        <taxon>Peptoniphilaceae</taxon>
        <taxon>Anaerococcus</taxon>
    </lineage>
</organism>
<dbReference type="EMBL" id="ACXU01000005">
    <property type="protein sequence ID" value="EEU13144.1"/>
    <property type="molecule type" value="Genomic_DNA"/>
</dbReference>
<feature type="transmembrane region" description="Helical" evidence="1">
    <location>
        <begin position="20"/>
        <end position="37"/>
    </location>
</feature>
<keyword evidence="1" id="KW-1133">Transmembrane helix</keyword>
<dbReference type="HOGENOM" id="CLU_108876_1_1_9"/>
<dbReference type="Proteomes" id="UP000003821">
    <property type="component" value="Unassembled WGS sequence"/>
</dbReference>
<evidence type="ECO:0000256" key="1">
    <source>
        <dbReference type="SAM" id="Phobius"/>
    </source>
</evidence>
<protein>
    <recommendedName>
        <fullName evidence="4">DUF4230 domain-containing protein</fullName>
    </recommendedName>
</protein>
<reference evidence="2 3" key="1">
    <citation type="submission" date="2009-08" db="EMBL/GenBank/DDBJ databases">
        <authorList>
            <person name="Muzny D."/>
            <person name="Qin X."/>
            <person name="Deng J."/>
            <person name="Jiang H."/>
            <person name="Liu Y."/>
            <person name="Qu J."/>
            <person name="Song X.-Z."/>
            <person name="Zhang L."/>
            <person name="Thornton R."/>
            <person name="Coyle M."/>
            <person name="Francisco L."/>
            <person name="Jackson L."/>
            <person name="Javaid M."/>
            <person name="Korchina V."/>
            <person name="Kovar C."/>
            <person name="Mata R."/>
            <person name="Mathew T."/>
            <person name="Ngo R."/>
            <person name="Nguyen L."/>
            <person name="Nguyen N."/>
            <person name="Okwuonu G."/>
            <person name="Ongeri F."/>
            <person name="Pham C."/>
            <person name="Simmons D."/>
            <person name="Wilczek-Boney K."/>
            <person name="Hale W."/>
            <person name="Jakkamsetti A."/>
            <person name="Pham P."/>
            <person name="Ruth R."/>
            <person name="San Lucas F."/>
            <person name="Warren J."/>
            <person name="Zhang J."/>
            <person name="Zhao Z."/>
            <person name="Zhou C."/>
            <person name="Zhu D."/>
            <person name="Lee S."/>
            <person name="Bess C."/>
            <person name="Blankenburg K."/>
            <person name="Forbes L."/>
            <person name="Fu Q."/>
            <person name="Gubbala S."/>
            <person name="Hirani K."/>
            <person name="Jayaseelan J.C."/>
            <person name="Lara F."/>
            <person name="Munidasa M."/>
            <person name="Palculict T."/>
            <person name="Patil S."/>
            <person name="Pu L.-L."/>
            <person name="Saada N."/>
            <person name="Tang L."/>
            <person name="Weissenberger G."/>
            <person name="Zhu Y."/>
            <person name="Hemphill L."/>
            <person name="Shang Y."/>
            <person name="Youmans B."/>
            <person name="Ayvaz T."/>
            <person name="Ross M."/>
            <person name="Santibanez J."/>
            <person name="Aqrawi P."/>
            <person name="Gross S."/>
            <person name="Joshi V."/>
            <person name="Fowler G."/>
            <person name="Nazareth L."/>
            <person name="Reid J."/>
            <person name="Worley K."/>
            <person name="Petrosino J."/>
            <person name="Highlander S."/>
            <person name="Gibbs R."/>
            <person name="Gibbs R."/>
        </authorList>
    </citation>
    <scope>NUCLEOTIDE SEQUENCE [LARGE SCALE GENOMIC DNA]</scope>
    <source>
        <strain evidence="2 3">ATCC 51170</strain>
    </source>
</reference>